<sequence length="229" mass="25625">MAAAFTLTSDNQFVTPITSGESLYVSFFKPVLNDVQLFRQIAFFSNGLTTGTIGPSSEKYKALQVFGVTIEGGRLVELARELRAIEQGNNVFVYVNRLGLCLMSGIKHPSVKAVRINDCFGWSKYGVTVPRDLIRASAAAWNRLDMFNGETVMDVGGMVKAAEEAEELRRKLEGERVELMVCKMKLALMEESESLWSKLVEEKDKKVETLESQLQGFKAALRELVDRRN</sequence>
<feature type="coiled-coil region" evidence="1">
    <location>
        <begin position="158"/>
        <end position="227"/>
    </location>
</feature>
<evidence type="ECO:0000313" key="3">
    <source>
        <dbReference type="Proteomes" id="UP001497516"/>
    </source>
</evidence>
<dbReference type="Proteomes" id="UP001497516">
    <property type="component" value="Chromosome 6"/>
</dbReference>
<gene>
    <name evidence="2" type="ORF">LTRI10_LOCUS38493</name>
</gene>
<dbReference type="EMBL" id="OZ034819">
    <property type="protein sequence ID" value="CAL1398250.1"/>
    <property type="molecule type" value="Genomic_DNA"/>
</dbReference>
<evidence type="ECO:0000313" key="2">
    <source>
        <dbReference type="EMBL" id="CAL1398250.1"/>
    </source>
</evidence>
<dbReference type="AlphaFoldDB" id="A0AAV2FJ42"/>
<keyword evidence="3" id="KW-1185">Reference proteome</keyword>
<accession>A0AAV2FJ42</accession>
<keyword evidence="1" id="KW-0175">Coiled coil</keyword>
<reference evidence="2 3" key="1">
    <citation type="submission" date="2024-04" db="EMBL/GenBank/DDBJ databases">
        <authorList>
            <person name="Fracassetti M."/>
        </authorList>
    </citation>
    <scope>NUCLEOTIDE SEQUENCE [LARGE SCALE GENOMIC DNA]</scope>
</reference>
<proteinExistence type="predicted"/>
<protein>
    <submittedName>
        <fullName evidence="2">Uncharacterized protein</fullName>
    </submittedName>
</protein>
<name>A0AAV2FJ42_9ROSI</name>
<evidence type="ECO:0000256" key="1">
    <source>
        <dbReference type="SAM" id="Coils"/>
    </source>
</evidence>
<organism evidence="2 3">
    <name type="scientific">Linum trigynum</name>
    <dbReference type="NCBI Taxonomy" id="586398"/>
    <lineage>
        <taxon>Eukaryota</taxon>
        <taxon>Viridiplantae</taxon>
        <taxon>Streptophyta</taxon>
        <taxon>Embryophyta</taxon>
        <taxon>Tracheophyta</taxon>
        <taxon>Spermatophyta</taxon>
        <taxon>Magnoliopsida</taxon>
        <taxon>eudicotyledons</taxon>
        <taxon>Gunneridae</taxon>
        <taxon>Pentapetalae</taxon>
        <taxon>rosids</taxon>
        <taxon>fabids</taxon>
        <taxon>Malpighiales</taxon>
        <taxon>Linaceae</taxon>
        <taxon>Linum</taxon>
    </lineage>
</organism>